<dbReference type="RefSeq" id="WP_060765737.1">
    <property type="nucleotide sequence ID" value="NZ_LCYC01000008.1"/>
</dbReference>
<dbReference type="Gene3D" id="3.40.50.300">
    <property type="entry name" value="P-loop containing nucleotide triphosphate hydrolases"/>
    <property type="match status" value="1"/>
</dbReference>
<dbReference type="EMBL" id="LCYC01000008">
    <property type="protein sequence ID" value="KWV82715.1"/>
    <property type="molecule type" value="Genomic_DNA"/>
</dbReference>
<dbReference type="SUPFAM" id="SSF52540">
    <property type="entry name" value="P-loop containing nucleoside triphosphate hydrolases"/>
    <property type="match status" value="1"/>
</dbReference>
<evidence type="ECO:0008006" key="3">
    <source>
        <dbReference type="Google" id="ProtNLM"/>
    </source>
</evidence>
<dbReference type="PATRIC" id="fig|294.195.peg.911"/>
<protein>
    <recommendedName>
        <fullName evidence="3">AAA+ ATPase domain-containing protein</fullName>
    </recommendedName>
</protein>
<evidence type="ECO:0000313" key="2">
    <source>
        <dbReference type="Proteomes" id="UP000063434"/>
    </source>
</evidence>
<name>A0A109L802_PSEFL</name>
<proteinExistence type="predicted"/>
<dbReference type="InterPro" id="IPR027417">
    <property type="entry name" value="P-loop_NTPase"/>
</dbReference>
<reference evidence="1 2" key="1">
    <citation type="submission" date="2015-05" db="EMBL/GenBank/DDBJ databases">
        <title>A genomic and transcriptomic approach to investigate the blue pigment phenotype in Pseudomonas fluorescens.</title>
        <authorList>
            <person name="Andreani N.A."/>
            <person name="Cardazzo B."/>
        </authorList>
    </citation>
    <scope>NUCLEOTIDE SEQUENCE [LARGE SCALE GENOMIC DNA]</scope>
    <source>
        <strain evidence="1 2">Ps_40</strain>
    </source>
</reference>
<sequence>MQRRTPQQPGWMIELTAAVDIPAEKIQWIWPGWLPKAKLSILAGAGGCGKTTLAISLAATLSRGGDWPDGSKCEAAGNIVIWSGEDGIADTIIPRLTAADADLTRVHIIEGLRDQRGNRRQFDPAANFSLLDEAAARIDGVSLLIFDPLINLIRGDMHRANEVRQGLQMVVDFAEQHCCAVLGISHLSKGTSQSSVADRVIGSQAFSALARTVLVAGKAQNSEARVLVRPKSNVSIDSGGIEYFVEPLLINEQLETTCIRWGEVVEGSAETILADIERADGERPASATQEACSFLEEALQAGPVAINALMALAEERCISSASLRRAQKQLGIRSHKTGMQGGWAWGLPTAP</sequence>
<organism evidence="1 2">
    <name type="scientific">Pseudomonas fluorescens</name>
    <dbReference type="NCBI Taxonomy" id="294"/>
    <lineage>
        <taxon>Bacteria</taxon>
        <taxon>Pseudomonadati</taxon>
        <taxon>Pseudomonadota</taxon>
        <taxon>Gammaproteobacteria</taxon>
        <taxon>Pseudomonadales</taxon>
        <taxon>Pseudomonadaceae</taxon>
        <taxon>Pseudomonas</taxon>
    </lineage>
</organism>
<dbReference type="AlphaFoldDB" id="A0A109L802"/>
<dbReference type="Pfam" id="PF13481">
    <property type="entry name" value="AAA_25"/>
    <property type="match status" value="1"/>
</dbReference>
<comment type="caution">
    <text evidence="1">The sequence shown here is derived from an EMBL/GenBank/DDBJ whole genome shotgun (WGS) entry which is preliminary data.</text>
</comment>
<gene>
    <name evidence="1" type="ORF">PFL603g_00868</name>
</gene>
<evidence type="ECO:0000313" key="1">
    <source>
        <dbReference type="EMBL" id="KWV82715.1"/>
    </source>
</evidence>
<accession>A0A109L802</accession>
<dbReference type="Proteomes" id="UP000063434">
    <property type="component" value="Unassembled WGS sequence"/>
</dbReference>